<dbReference type="InterPro" id="IPR055621">
    <property type="entry name" value="DUF7197"/>
</dbReference>
<reference evidence="1" key="1">
    <citation type="journal article" date="2020" name="Nature">
        <title>Giant virus diversity and host interactions through global metagenomics.</title>
        <authorList>
            <person name="Schulz F."/>
            <person name="Roux S."/>
            <person name="Paez-Espino D."/>
            <person name="Jungbluth S."/>
            <person name="Walsh D.A."/>
            <person name="Denef V.J."/>
            <person name="McMahon K.D."/>
            <person name="Konstantinidis K.T."/>
            <person name="Eloe-Fadrosh E.A."/>
            <person name="Kyrpides N.C."/>
            <person name="Woyke T."/>
        </authorList>
    </citation>
    <scope>NUCLEOTIDE SEQUENCE</scope>
    <source>
        <strain evidence="1">GVMAG-S-1035231-58</strain>
    </source>
</reference>
<protein>
    <submittedName>
        <fullName evidence="1">Uncharacterized protein</fullName>
    </submittedName>
</protein>
<dbReference type="Pfam" id="PF23827">
    <property type="entry name" value="DUF7197"/>
    <property type="match status" value="1"/>
</dbReference>
<organism evidence="1">
    <name type="scientific">viral metagenome</name>
    <dbReference type="NCBI Taxonomy" id="1070528"/>
    <lineage>
        <taxon>unclassified sequences</taxon>
        <taxon>metagenomes</taxon>
        <taxon>organismal metagenomes</taxon>
    </lineage>
</organism>
<dbReference type="EMBL" id="MN740639">
    <property type="protein sequence ID" value="QHU36466.1"/>
    <property type="molecule type" value="Genomic_DNA"/>
</dbReference>
<proteinExistence type="predicted"/>
<evidence type="ECO:0000313" key="1">
    <source>
        <dbReference type="EMBL" id="QHU36466.1"/>
    </source>
</evidence>
<name>A0A6C0M069_9ZZZZ</name>
<sequence length="171" mass="20684">METIQSKEQWVLHRLETFYSNPETFTRVEEILTGKSRLSLRLLDWFATNYSKKYNVSYMTKSGRHVIVYLVYKAHLKAYNKKMFDPFCRCKRIKFRGLDTTVGQLNFFEWVIQDEVLEYLDEHYDEIHRDMEEFSQVMIQPDGERRKRHELSRSATKSVKRHDVRVVVSFD</sequence>
<accession>A0A6C0M069</accession>
<dbReference type="AlphaFoldDB" id="A0A6C0M069"/>